<sequence>MAAVSTLTAYPIFRLTLALATGIFLSERLFSGYLSVSFLWGCLLAGAALAAGVFFIGKYRFRFFFGGIISLCFIILGMLLSTLRVEQVRYDWLEEEGVYTAIVEDIPQPKKKTLQAKVRVMARQDTLQNCWIPVDRSVLLYWMPDSLQDTPAIGDRICFQACIRRPASAALLTGFDYGRYLEVQGVSGTAVAFRGDWKLLKREAELTFRQRALLLRESIVQKYSEWGLTGEVLAVVSALTVGDKSDLTPELKATYSAAGVSHILALSGLHIGILAMILGGILYPLRYLRGGKTGIALLIVSLLWGFAFMTGLSPSVVRAVTMFSLYIIASLFVEDRFSGGHALVLAAFLMLLYQPLYLFDVSFQLSFIAVLSIILFYPIFSSKPVRNKPLKYVWNTMAVSLAAQLGTLPLILYYFGAFPTYFLLSNLVVTPLAVCILGTALLALCLDISAGVGVSSLIVACLKGGVIALNETMAWVQGLSSSQFTSIYYSETQVVLSFLLIAFFYSCYRKWTFRRLLPFLIVLNVWLGTFLSDKLFPEQHYLCVARSSVYIKHGRELTLLDNSSGIYQVGSLSVGLIDDGRWREKQSAFPLELDYIYVCRGFKGSLSDLTSVFSPRQILFDSSLNVRYKERLKDECRERGLSYAEVAEEGMLIALES</sequence>
<evidence type="ECO:0000259" key="8">
    <source>
        <dbReference type="Pfam" id="PF13567"/>
    </source>
</evidence>
<evidence type="ECO:0000256" key="1">
    <source>
        <dbReference type="ARBA" id="ARBA00004651"/>
    </source>
</evidence>
<reference evidence="9" key="1">
    <citation type="submission" date="2022-12" db="EMBL/GenBank/DDBJ databases">
        <title>Phocaeicola acetigenes sp. nov., isolated feces from a healthy human.</title>
        <authorList>
            <person name="Do H."/>
            <person name="Ha Y.B."/>
            <person name="Kim J.-S."/>
            <person name="Suh M.K."/>
            <person name="Kim H.S."/>
            <person name="Lee J.-S."/>
        </authorList>
    </citation>
    <scope>NUCLEOTIDE SEQUENCE</scope>
    <source>
        <strain evidence="9">KGMB11183</strain>
    </source>
</reference>
<feature type="transmembrane region" description="Helical" evidence="6">
    <location>
        <begin position="457"/>
        <end position="476"/>
    </location>
</feature>
<dbReference type="PANTHER" id="PTHR30619">
    <property type="entry name" value="DNA INTERNALIZATION/COMPETENCE PROTEIN COMEC/REC2"/>
    <property type="match status" value="1"/>
</dbReference>
<organism evidence="9 10">
    <name type="scientific">Phocaeicola acetigenes</name>
    <dbReference type="NCBI Taxonomy" id="3016083"/>
    <lineage>
        <taxon>Bacteria</taxon>
        <taxon>Pseudomonadati</taxon>
        <taxon>Bacteroidota</taxon>
        <taxon>Bacteroidia</taxon>
        <taxon>Bacteroidales</taxon>
        <taxon>Bacteroidaceae</taxon>
        <taxon>Phocaeicola</taxon>
    </lineage>
</organism>
<dbReference type="InterPro" id="IPR052159">
    <property type="entry name" value="Competence_DNA_uptake"/>
</dbReference>
<feature type="transmembrane region" description="Helical" evidence="6">
    <location>
        <begin position="363"/>
        <end position="380"/>
    </location>
</feature>
<evidence type="ECO:0000313" key="9">
    <source>
        <dbReference type="EMBL" id="MCZ8371813.1"/>
    </source>
</evidence>
<evidence type="ECO:0000256" key="3">
    <source>
        <dbReference type="ARBA" id="ARBA00022692"/>
    </source>
</evidence>
<evidence type="ECO:0000313" key="10">
    <source>
        <dbReference type="Proteomes" id="UP001141933"/>
    </source>
</evidence>
<dbReference type="InterPro" id="IPR004477">
    <property type="entry name" value="ComEC_N"/>
</dbReference>
<comment type="subcellular location">
    <subcellularLocation>
        <location evidence="1">Cell membrane</location>
        <topology evidence="1">Multi-pass membrane protein</topology>
    </subcellularLocation>
</comment>
<dbReference type="Pfam" id="PF03772">
    <property type="entry name" value="Competence"/>
    <property type="match status" value="1"/>
</dbReference>
<keyword evidence="4 6" id="KW-1133">Transmembrane helix</keyword>
<feature type="transmembrane region" description="Helical" evidence="6">
    <location>
        <begin position="294"/>
        <end position="310"/>
    </location>
</feature>
<feature type="domain" description="ComEC/Rec2-related protein" evidence="7">
    <location>
        <begin position="239"/>
        <end position="506"/>
    </location>
</feature>
<feature type="transmembrane region" description="Helical" evidence="6">
    <location>
        <begin position="488"/>
        <end position="508"/>
    </location>
</feature>
<accession>A0ABT4PFK8</accession>
<feature type="transmembrane region" description="Helical" evidence="6">
    <location>
        <begin position="392"/>
        <end position="415"/>
    </location>
</feature>
<protein>
    <submittedName>
        <fullName evidence="9">ComEC/Rec2 family competence protein</fullName>
    </submittedName>
</protein>
<proteinExistence type="predicted"/>
<gene>
    <name evidence="9" type="ORF">O6P32_03715</name>
</gene>
<feature type="transmembrane region" description="Helical" evidence="6">
    <location>
        <begin position="63"/>
        <end position="83"/>
    </location>
</feature>
<dbReference type="Proteomes" id="UP001141933">
    <property type="component" value="Unassembled WGS sequence"/>
</dbReference>
<evidence type="ECO:0000256" key="6">
    <source>
        <dbReference type="SAM" id="Phobius"/>
    </source>
</evidence>
<keyword evidence="3 6" id="KW-0812">Transmembrane</keyword>
<feature type="transmembrane region" description="Helical" evidence="6">
    <location>
        <begin position="262"/>
        <end position="282"/>
    </location>
</feature>
<evidence type="ECO:0000256" key="2">
    <source>
        <dbReference type="ARBA" id="ARBA00022475"/>
    </source>
</evidence>
<feature type="transmembrane region" description="Helical" evidence="6">
    <location>
        <begin position="37"/>
        <end position="57"/>
    </location>
</feature>
<evidence type="ECO:0000256" key="4">
    <source>
        <dbReference type="ARBA" id="ARBA00022989"/>
    </source>
</evidence>
<dbReference type="Pfam" id="PF13567">
    <property type="entry name" value="DUF4131"/>
    <property type="match status" value="1"/>
</dbReference>
<feature type="transmembrane region" description="Helical" evidence="6">
    <location>
        <begin position="421"/>
        <end position="445"/>
    </location>
</feature>
<dbReference type="PANTHER" id="PTHR30619:SF1">
    <property type="entry name" value="RECOMBINATION PROTEIN 2"/>
    <property type="match status" value="1"/>
</dbReference>
<dbReference type="NCBIfam" id="TIGR00360">
    <property type="entry name" value="ComEC_N-term"/>
    <property type="match status" value="1"/>
</dbReference>
<feature type="transmembrane region" description="Helical" evidence="6">
    <location>
        <begin position="340"/>
        <end position="357"/>
    </location>
</feature>
<evidence type="ECO:0000259" key="7">
    <source>
        <dbReference type="Pfam" id="PF03772"/>
    </source>
</evidence>
<keyword evidence="2" id="KW-1003">Cell membrane</keyword>
<keyword evidence="10" id="KW-1185">Reference proteome</keyword>
<evidence type="ECO:0000256" key="5">
    <source>
        <dbReference type="ARBA" id="ARBA00023136"/>
    </source>
</evidence>
<comment type="caution">
    <text evidence="9">The sequence shown here is derived from an EMBL/GenBank/DDBJ whole genome shotgun (WGS) entry which is preliminary data.</text>
</comment>
<keyword evidence="5 6" id="KW-0472">Membrane</keyword>
<dbReference type="EMBL" id="JAPZVM010000002">
    <property type="protein sequence ID" value="MCZ8371813.1"/>
    <property type="molecule type" value="Genomic_DNA"/>
</dbReference>
<feature type="domain" description="DUF4131" evidence="8">
    <location>
        <begin position="37"/>
        <end position="192"/>
    </location>
</feature>
<name>A0ABT4PFK8_9BACT</name>
<dbReference type="InterPro" id="IPR025405">
    <property type="entry name" value="DUF4131"/>
</dbReference>
<dbReference type="RefSeq" id="WP_269876876.1">
    <property type="nucleotide sequence ID" value="NZ_JAPZVM010000002.1"/>
</dbReference>
<feature type="transmembrane region" description="Helical" evidence="6">
    <location>
        <begin position="12"/>
        <end position="30"/>
    </location>
</feature>